<feature type="transmembrane region" description="Helical" evidence="1">
    <location>
        <begin position="12"/>
        <end position="40"/>
    </location>
</feature>
<feature type="transmembrane region" description="Helical" evidence="1">
    <location>
        <begin position="52"/>
        <end position="72"/>
    </location>
</feature>
<dbReference type="AlphaFoldDB" id="A0A975AL47"/>
<evidence type="ECO:0000313" key="2">
    <source>
        <dbReference type="EMBL" id="QSX31047.1"/>
    </source>
</evidence>
<dbReference type="KEGG" id="scyp:JYB88_05225"/>
<proteinExistence type="predicted"/>
<evidence type="ECO:0000313" key="3">
    <source>
        <dbReference type="Proteomes" id="UP000663281"/>
    </source>
</evidence>
<name>A0A975AL47_9GAMM</name>
<organism evidence="2 3">
    <name type="scientific">Shewanella cyperi</name>
    <dbReference type="NCBI Taxonomy" id="2814292"/>
    <lineage>
        <taxon>Bacteria</taxon>
        <taxon>Pseudomonadati</taxon>
        <taxon>Pseudomonadota</taxon>
        <taxon>Gammaproteobacteria</taxon>
        <taxon>Alteromonadales</taxon>
        <taxon>Shewanellaceae</taxon>
        <taxon>Shewanella</taxon>
    </lineage>
</organism>
<keyword evidence="3" id="KW-1185">Reference proteome</keyword>
<dbReference type="EMBL" id="CP071504">
    <property type="protein sequence ID" value="QSX31047.1"/>
    <property type="molecule type" value="Genomic_DNA"/>
</dbReference>
<keyword evidence="1" id="KW-1133">Transmembrane helix</keyword>
<dbReference type="RefSeq" id="WP_207325720.1">
    <property type="nucleotide sequence ID" value="NZ_CP071504.1"/>
</dbReference>
<keyword evidence="1" id="KW-0472">Membrane</keyword>
<dbReference type="Proteomes" id="UP000663281">
    <property type="component" value="Chromosome"/>
</dbReference>
<protein>
    <submittedName>
        <fullName evidence="2">Uncharacterized protein</fullName>
    </submittedName>
</protein>
<accession>A0A975AL47</accession>
<reference evidence="2 3" key="1">
    <citation type="submission" date="2021-03" db="EMBL/GenBank/DDBJ databases">
        <title>Novel species identification of genus Shewanella.</title>
        <authorList>
            <person name="Liu G."/>
            <person name="Zhang Q."/>
        </authorList>
    </citation>
    <scope>NUCLEOTIDE SEQUENCE [LARGE SCALE GENOMIC DNA]</scope>
    <source>
        <strain evidence="2 3">FJAT-53726</strain>
    </source>
</reference>
<gene>
    <name evidence="2" type="ORF">JYB88_05225</name>
</gene>
<keyword evidence="1" id="KW-0812">Transmembrane</keyword>
<sequence length="94" mass="10668">MRRRERKPKQPSTWVDFLLGQFAAAVFAVPTALLLWLLVAKSVSGIGPSDTLIGWGGFWLILGCFAFVSVFFPKAFPDLLGKIWQAFFVLTRWY</sequence>
<evidence type="ECO:0000256" key="1">
    <source>
        <dbReference type="SAM" id="Phobius"/>
    </source>
</evidence>